<protein>
    <submittedName>
        <fullName evidence="2">Uncharacterized protein</fullName>
    </submittedName>
</protein>
<accession>A0A2P8VJX6</accession>
<dbReference type="EMBL" id="PYEP01000004">
    <property type="protein sequence ID" value="PSN07826.1"/>
    <property type="molecule type" value="Genomic_DNA"/>
</dbReference>
<reference evidence="2 3" key="1">
    <citation type="submission" date="2018-03" db="EMBL/GenBank/DDBJ databases">
        <title>Draft genome sequence of the first documented clinical Siccibacter turicensis isolate in Austria.</title>
        <authorList>
            <person name="Lepuschitz S."/>
            <person name="Pekard-Amenitsch S."/>
            <person name="Haunold R."/>
            <person name="Schill S."/>
            <person name="Mach R."/>
            <person name="Allerberger F."/>
            <person name="Ruppitsch W."/>
            <person name="Forsythe S.J."/>
        </authorList>
    </citation>
    <scope>NUCLEOTIDE SEQUENCE [LARGE SCALE GENOMIC DNA]</scope>
    <source>
        <strain evidence="2 3">6100069499-17</strain>
    </source>
</reference>
<keyword evidence="3" id="KW-1185">Reference proteome</keyword>
<gene>
    <name evidence="2" type="ORF">C7G83_11960</name>
</gene>
<name>A0A2P8VJX6_9ENTR</name>
<sequence length="61" mass="6820">MCAGRHSGSSSGAERNRKPPEDPLPGAFFWGFDASRSRLKKEIHYRLQTTTTGLRGTENVR</sequence>
<evidence type="ECO:0000313" key="2">
    <source>
        <dbReference type="EMBL" id="PSN07826.1"/>
    </source>
</evidence>
<dbReference type="Proteomes" id="UP000240212">
    <property type="component" value="Unassembled WGS sequence"/>
</dbReference>
<proteinExistence type="predicted"/>
<organism evidence="2 3">
    <name type="scientific">Siccibacter turicensis</name>
    <dbReference type="NCBI Taxonomy" id="357233"/>
    <lineage>
        <taxon>Bacteria</taxon>
        <taxon>Pseudomonadati</taxon>
        <taxon>Pseudomonadota</taxon>
        <taxon>Gammaproteobacteria</taxon>
        <taxon>Enterobacterales</taxon>
        <taxon>Enterobacteriaceae</taxon>
        <taxon>Siccibacter</taxon>
    </lineage>
</organism>
<evidence type="ECO:0000313" key="3">
    <source>
        <dbReference type="Proteomes" id="UP000240212"/>
    </source>
</evidence>
<comment type="caution">
    <text evidence="2">The sequence shown here is derived from an EMBL/GenBank/DDBJ whole genome shotgun (WGS) entry which is preliminary data.</text>
</comment>
<evidence type="ECO:0000256" key="1">
    <source>
        <dbReference type="SAM" id="MobiDB-lite"/>
    </source>
</evidence>
<feature type="region of interest" description="Disordered" evidence="1">
    <location>
        <begin position="1"/>
        <end position="27"/>
    </location>
</feature>
<dbReference type="AlphaFoldDB" id="A0A2P8VJX6"/>